<feature type="region of interest" description="Disordered" evidence="7">
    <location>
        <begin position="1"/>
        <end position="43"/>
    </location>
</feature>
<evidence type="ECO:0000256" key="7">
    <source>
        <dbReference type="SAM" id="MobiDB-lite"/>
    </source>
</evidence>
<evidence type="ECO:0000313" key="9">
    <source>
        <dbReference type="EMBL" id="KAK2568688.1"/>
    </source>
</evidence>
<sequence>MASNPCNTAMSPHIRTSRHLSNCDNSGKREKKGDPESNGKQRHGKITATVGLVVHAAADGVALGAAVSTSKTEVEVIVFVAIMLHKAPAAFGLSTFLLHEGLVRNRIRKHLLVFAAAAPVMALVTYFGLSQECSMKEVLYEVRCLKSTEDMILALAGQFKQLSHEPEKFRSVSARQNLRFSRILNLPHKVGLLPAKSPSVSVSHYFSRTSFYQDKNEIAQSSNATGRMEEAALSEIIFAMKNVPGLFEIFENFKGTVPMVQRHRVEIFYCVTNIAMGELEQKELLTSELNQNGKKSLFLELLDQITKDISESSERDLAFILWSVGRLKDIVGEMNDLVHACEAEILSRDLKAFDIAAVNQILTGLAACRKKDSEIWSKLEKSILSREIKITDFSNTELVGTLMGFSKARSVTSELFEHYRETIESHKMPSFKDFELSQMVFAFAKKGVEAEKLYSYTEQEIFLRGIKGFLDKNLFLIPWAFANCKSNRRYDQIFQLIDEEFVLRGVQGCPNGVISNLVWCFSKVGLYDAEIFDVVKNEVLVRGVESFHRDYPQLLWSFARAKGSAYPDLNDKIVAWFLSTGLSTKHTKDLCLYTWCFQKLGITSESVYQALEMELLQRNLSRIKFEPLDQLVSGFVFAKRGNRKFFEHLEAVFLKFNLSTLNTSEVVRLLRLFSKMEFKVSEFYHIAEKELLQRGKSQVAIKEIREL</sequence>
<feature type="transmembrane region" description="Helical" evidence="8">
    <location>
        <begin position="76"/>
        <end position="98"/>
    </location>
</feature>
<name>A0AAD9QWN4_ACRCE</name>
<gene>
    <name evidence="9" type="ORF">P5673_006676</name>
</gene>
<dbReference type="PANTHER" id="PTHR16133">
    <property type="entry name" value="SOLUTE CARRIER FAMILY 39 ZINC TRANSPORTER , MEMBER 9-RELATED"/>
    <property type="match status" value="1"/>
</dbReference>
<organism evidence="9 10">
    <name type="scientific">Acropora cervicornis</name>
    <name type="common">Staghorn coral</name>
    <dbReference type="NCBI Taxonomy" id="6130"/>
    <lineage>
        <taxon>Eukaryota</taxon>
        <taxon>Metazoa</taxon>
        <taxon>Cnidaria</taxon>
        <taxon>Anthozoa</taxon>
        <taxon>Hexacorallia</taxon>
        <taxon>Scleractinia</taxon>
        <taxon>Astrocoeniina</taxon>
        <taxon>Acroporidae</taxon>
        <taxon>Acropora</taxon>
    </lineage>
</organism>
<dbReference type="InterPro" id="IPR003689">
    <property type="entry name" value="ZIP"/>
</dbReference>
<evidence type="ECO:0000256" key="8">
    <source>
        <dbReference type="SAM" id="Phobius"/>
    </source>
</evidence>
<dbReference type="AlphaFoldDB" id="A0AAD9QWN4"/>
<evidence type="ECO:0000256" key="3">
    <source>
        <dbReference type="ARBA" id="ARBA00022692"/>
    </source>
</evidence>
<evidence type="ECO:0000256" key="4">
    <source>
        <dbReference type="ARBA" id="ARBA00022989"/>
    </source>
</evidence>
<dbReference type="EMBL" id="JARQWQ010000011">
    <property type="protein sequence ID" value="KAK2568688.1"/>
    <property type="molecule type" value="Genomic_DNA"/>
</dbReference>
<keyword evidence="3 8" id="KW-0812">Transmembrane</keyword>
<dbReference type="GO" id="GO:0046873">
    <property type="term" value="F:metal ion transmembrane transporter activity"/>
    <property type="evidence" value="ECO:0007669"/>
    <property type="project" value="InterPro"/>
</dbReference>
<feature type="compositionally biased region" description="Polar residues" evidence="7">
    <location>
        <begin position="1"/>
        <end position="10"/>
    </location>
</feature>
<feature type="transmembrane region" description="Helical" evidence="8">
    <location>
        <begin position="110"/>
        <end position="129"/>
    </location>
</feature>
<comment type="subcellular location">
    <subcellularLocation>
        <location evidence="1">Endomembrane system</location>
        <topology evidence="1">Multi-pass membrane protein</topology>
    </subcellularLocation>
    <subcellularLocation>
        <location evidence="2">Golgi apparatus membrane</location>
    </subcellularLocation>
</comment>
<dbReference type="Pfam" id="PF02535">
    <property type="entry name" value="Zip"/>
    <property type="match status" value="1"/>
</dbReference>
<evidence type="ECO:0000313" key="10">
    <source>
        <dbReference type="Proteomes" id="UP001249851"/>
    </source>
</evidence>
<feature type="transmembrane region" description="Helical" evidence="8">
    <location>
        <begin position="46"/>
        <end position="70"/>
    </location>
</feature>
<keyword evidence="5" id="KW-0333">Golgi apparatus</keyword>
<dbReference type="GO" id="GO:0000139">
    <property type="term" value="C:Golgi membrane"/>
    <property type="evidence" value="ECO:0007669"/>
    <property type="project" value="UniProtKB-SubCell"/>
</dbReference>
<feature type="compositionally biased region" description="Basic and acidic residues" evidence="7">
    <location>
        <begin position="26"/>
        <end position="39"/>
    </location>
</feature>
<reference evidence="9" key="1">
    <citation type="journal article" date="2023" name="G3 (Bethesda)">
        <title>Whole genome assembly and annotation of the endangered Caribbean coral Acropora cervicornis.</title>
        <authorList>
            <person name="Selwyn J.D."/>
            <person name="Vollmer S.V."/>
        </authorList>
    </citation>
    <scope>NUCLEOTIDE SEQUENCE</scope>
    <source>
        <strain evidence="9">K2</strain>
    </source>
</reference>
<evidence type="ECO:0000256" key="1">
    <source>
        <dbReference type="ARBA" id="ARBA00004127"/>
    </source>
</evidence>
<accession>A0AAD9QWN4</accession>
<keyword evidence="10" id="KW-1185">Reference proteome</keyword>
<keyword evidence="6 8" id="KW-0472">Membrane</keyword>
<dbReference type="PANTHER" id="PTHR16133:SF0">
    <property type="entry name" value="ZINC_IRON REGULATED TRANSPORTER-RELATED PROTEIN 102B, ISOFORM E"/>
    <property type="match status" value="1"/>
</dbReference>
<reference evidence="9" key="2">
    <citation type="journal article" date="2023" name="Science">
        <title>Genomic signatures of disease resistance in endangered staghorn corals.</title>
        <authorList>
            <person name="Vollmer S.V."/>
            <person name="Selwyn J.D."/>
            <person name="Despard B.A."/>
            <person name="Roesel C.L."/>
        </authorList>
    </citation>
    <scope>NUCLEOTIDE SEQUENCE</scope>
    <source>
        <strain evidence="9">K2</strain>
    </source>
</reference>
<evidence type="ECO:0000256" key="5">
    <source>
        <dbReference type="ARBA" id="ARBA00023034"/>
    </source>
</evidence>
<dbReference type="InterPro" id="IPR045891">
    <property type="entry name" value="ZIP9"/>
</dbReference>
<keyword evidence="4 8" id="KW-1133">Transmembrane helix</keyword>
<dbReference type="Proteomes" id="UP001249851">
    <property type="component" value="Unassembled WGS sequence"/>
</dbReference>
<protein>
    <submittedName>
        <fullName evidence="9">Zinc transporter ZIP9</fullName>
    </submittedName>
</protein>
<evidence type="ECO:0000256" key="2">
    <source>
        <dbReference type="ARBA" id="ARBA00004394"/>
    </source>
</evidence>
<dbReference type="GO" id="GO:0006829">
    <property type="term" value="P:zinc ion transport"/>
    <property type="evidence" value="ECO:0007669"/>
    <property type="project" value="InterPro"/>
</dbReference>
<proteinExistence type="predicted"/>
<comment type="caution">
    <text evidence="9">The sequence shown here is derived from an EMBL/GenBank/DDBJ whole genome shotgun (WGS) entry which is preliminary data.</text>
</comment>
<evidence type="ECO:0000256" key="6">
    <source>
        <dbReference type="ARBA" id="ARBA00023136"/>
    </source>
</evidence>